<sequence>MADFLAENNQCGQNLLRLVSRGNAIIAELLRLADFIPTVFRLESKSDQLKYGDILADFSYFQSAEYFDHRIESRVELQDLDEEFRENHIDILTRFYQAFSSVHKYVTDLNRLYLEDLEEGVYIQQTMESVLLNDDGKQLMCEALFLYGVMLLVIDSKIEGVIRERILVSYYRYSAQKASAGDSNIDDICKLLRSTGFSSNPSAKRPPNYPESYFGRVPINAEYINMVIGRLRSDDIYNQISAYPQPEHRSTALATQASMLYVILYFEPDILMNQQAKMREIVDKHFPDNWVISVYMGITVNLVDAWSTYKAAMTALNNTLEPGNIREQSSKFSRNLERLKPVLEKNLQEGVLKEDFVLDSVPKLMNTIREANVTLRWLMLHNAALSPAAEMNKRVKQVRDQVVADSHFNPLAVFELLLNVGQFEFKLKEMFKQMLAEKQDKWESYKKEGRERMEELGEVFSGTKPLTRVEKNENLQAWFTEMAKQIGSLNYDDSTSAGRKIIQLIQALEEQGIKSDPSLVIKLRATFLKMASALDLPLLRINQAGSSDLISVSQYYSGELVAYVRKVLQIIPQTMFSLLARIIQLLTNQIKEVPTRLEKDKMKEYAQLDERYQVAKLTHSISVFTEGILMMKTTLVGIIKVDPKQLLEDGIRKELVMQVAYALHQGLMFNPKSKVQDWQSIYQSTAIPIPKFQPVDESVNFIGRLAREIIRITDPKTATYIDQMKAWYDMKTKQEVANRQLFEKIHRAVGSFGLSGLDRLLCFMIVKELQNFQRLINRQVLRDKNWMEYFGSLTRSLNPLQGLVAQPQKLYAQALSKTSRLWSQFLDIILRVGQLQLLRRQIAYELNTSCKFDSKFLASAIQTLNNGLLADIQRHYQDPTLPYPKEENPLLFELAGYLEAAGFHNPLLKIYITTQRLPYFSLFNFLLTLSQLPKLVYTRSLDTMTCKKVTDPMDAPALVVGIFTLLKQFHSENTNFFLAFLCQYVRSMVEALGSAKTPESSQDVLSVLMFLEDFIFYGGLPRKMIESFLPPYLLDECRTQFSQ</sequence>
<dbReference type="PANTHER" id="PTHR15691:SF6">
    <property type="entry name" value="WASH COMPLEX SUBUNIT 5"/>
    <property type="match status" value="1"/>
</dbReference>
<accession>A0A2T7NPK6</accession>
<dbReference type="GO" id="GO:0140285">
    <property type="term" value="P:endosome fission"/>
    <property type="evidence" value="ECO:0007669"/>
    <property type="project" value="TreeGrafter"/>
</dbReference>
<keyword evidence="3" id="KW-1185">Reference proteome</keyword>
<dbReference type="STRING" id="400727.A0A2T7NPK6"/>
<evidence type="ECO:0008006" key="4">
    <source>
        <dbReference type="Google" id="ProtNLM"/>
    </source>
</evidence>
<gene>
    <name evidence="2" type="ORF">C0Q70_16348</name>
</gene>
<dbReference type="GO" id="GO:0071203">
    <property type="term" value="C:WASH complex"/>
    <property type="evidence" value="ECO:0007669"/>
    <property type="project" value="InterPro"/>
</dbReference>
<evidence type="ECO:0000313" key="3">
    <source>
        <dbReference type="Proteomes" id="UP000245119"/>
    </source>
</evidence>
<dbReference type="GO" id="GO:0051125">
    <property type="term" value="P:regulation of actin nucleation"/>
    <property type="evidence" value="ECO:0007669"/>
    <property type="project" value="TreeGrafter"/>
</dbReference>
<reference evidence="2 3" key="1">
    <citation type="submission" date="2018-04" db="EMBL/GenBank/DDBJ databases">
        <title>The genome of golden apple snail Pomacea canaliculata provides insight into stress tolerance and invasive adaptation.</title>
        <authorList>
            <person name="Liu C."/>
            <person name="Liu B."/>
            <person name="Ren Y."/>
            <person name="Zhang Y."/>
            <person name="Wang H."/>
            <person name="Li S."/>
            <person name="Jiang F."/>
            <person name="Yin L."/>
            <person name="Zhang G."/>
            <person name="Qian W."/>
            <person name="Fan W."/>
        </authorList>
    </citation>
    <scope>NUCLEOTIDE SEQUENCE [LARGE SCALE GENOMIC DNA]</scope>
    <source>
        <strain evidence="2">SZHN2017</strain>
        <tissue evidence="2">Muscle</tissue>
    </source>
</reference>
<evidence type="ECO:0000313" key="2">
    <source>
        <dbReference type="EMBL" id="PVD23086.1"/>
    </source>
</evidence>
<dbReference type="AlphaFoldDB" id="A0A2T7NPK6"/>
<comment type="similarity">
    <text evidence="1">Belongs to the strumpellin family.</text>
</comment>
<dbReference type="EMBL" id="PZQS01000010">
    <property type="protein sequence ID" value="PVD23086.1"/>
    <property type="molecule type" value="Genomic_DNA"/>
</dbReference>
<dbReference type="GO" id="GO:0007032">
    <property type="term" value="P:endosome organization"/>
    <property type="evidence" value="ECO:0007669"/>
    <property type="project" value="TreeGrafter"/>
</dbReference>
<dbReference type="PANTHER" id="PTHR15691">
    <property type="entry name" value="WASH COMPLEX SUBUNIT 5"/>
    <property type="match status" value="1"/>
</dbReference>
<dbReference type="Proteomes" id="UP000245119">
    <property type="component" value="Linkage Group LG10"/>
</dbReference>
<protein>
    <recommendedName>
        <fullName evidence="4">WASH complex subunit strumpellin</fullName>
    </recommendedName>
</protein>
<evidence type="ECO:0000256" key="1">
    <source>
        <dbReference type="ARBA" id="ARBA00006224"/>
    </source>
</evidence>
<comment type="caution">
    <text evidence="2">The sequence shown here is derived from an EMBL/GenBank/DDBJ whole genome shotgun (WGS) entry which is preliminary data.</text>
</comment>
<name>A0A2T7NPK6_POMCA</name>
<proteinExistence type="inferred from homology"/>
<dbReference type="Pfam" id="PF10266">
    <property type="entry name" value="Strumpellin"/>
    <property type="match status" value="2"/>
</dbReference>
<dbReference type="InterPro" id="IPR019393">
    <property type="entry name" value="WASH_strumpellin"/>
</dbReference>
<organism evidence="2 3">
    <name type="scientific">Pomacea canaliculata</name>
    <name type="common">Golden apple snail</name>
    <dbReference type="NCBI Taxonomy" id="400727"/>
    <lineage>
        <taxon>Eukaryota</taxon>
        <taxon>Metazoa</taxon>
        <taxon>Spiralia</taxon>
        <taxon>Lophotrochozoa</taxon>
        <taxon>Mollusca</taxon>
        <taxon>Gastropoda</taxon>
        <taxon>Caenogastropoda</taxon>
        <taxon>Architaenioglossa</taxon>
        <taxon>Ampullarioidea</taxon>
        <taxon>Ampullariidae</taxon>
        <taxon>Pomacea</taxon>
    </lineage>
</organism>
<dbReference type="OrthoDB" id="565118at2759"/>
<dbReference type="GO" id="GO:0005768">
    <property type="term" value="C:endosome"/>
    <property type="evidence" value="ECO:0007669"/>
    <property type="project" value="TreeGrafter"/>
</dbReference>
<dbReference type="GO" id="GO:0030041">
    <property type="term" value="P:actin filament polymerization"/>
    <property type="evidence" value="ECO:0007669"/>
    <property type="project" value="TreeGrafter"/>
</dbReference>